<evidence type="ECO:0000256" key="8">
    <source>
        <dbReference type="ARBA" id="ARBA00023008"/>
    </source>
</evidence>
<evidence type="ECO:0000256" key="1">
    <source>
        <dbReference type="ARBA" id="ARBA00000553"/>
    </source>
</evidence>
<evidence type="ECO:0000256" key="10">
    <source>
        <dbReference type="ARBA" id="ARBA00048968"/>
    </source>
</evidence>
<dbReference type="NCBIfam" id="TIGR00726">
    <property type="entry name" value="peptidoglycan editing factor PgeF"/>
    <property type="match status" value="1"/>
</dbReference>
<dbReference type="CDD" id="cd16833">
    <property type="entry name" value="YfiH"/>
    <property type="match status" value="1"/>
</dbReference>
<comment type="caution">
    <text evidence="13">The sequence shown here is derived from an EMBL/GenBank/DDBJ whole genome shotgun (WGS) entry which is preliminary data.</text>
</comment>
<keyword evidence="8" id="KW-0186">Copper</keyword>
<evidence type="ECO:0000256" key="7">
    <source>
        <dbReference type="ARBA" id="ARBA00022833"/>
    </source>
</evidence>
<proteinExistence type="inferred from homology"/>
<sequence length="239" mass="24357">MFGWQSTRDGITRALTDRHGGYSTGDFDALNLGSRVGDDPAAVVVNRATLAAAVGVETDRLIFLHQVHGAEVVTVTAPLEAEPQADGIVTAEPDLALAVLAADCVPVLLADAQAALIGAAHVGRPGLTAGTVAAVVERLRALGAERLDAVVGPAVCGACYEVPADLAAEVTAYVPQAAAVSRDGTPALDIAAGVLAQLAALGIPALRAGGCTRESADHYSYRRDGRTGRHAGVIVRRTV</sequence>
<evidence type="ECO:0000256" key="9">
    <source>
        <dbReference type="ARBA" id="ARBA00047989"/>
    </source>
</evidence>
<dbReference type="PANTHER" id="PTHR30616">
    <property type="entry name" value="UNCHARACTERIZED PROTEIN YFIH"/>
    <property type="match status" value="1"/>
</dbReference>
<protein>
    <recommendedName>
        <fullName evidence="12">Purine nucleoside phosphorylase</fullName>
    </recommendedName>
</protein>
<keyword evidence="7" id="KW-0862">Zinc</keyword>
<evidence type="ECO:0000313" key="13">
    <source>
        <dbReference type="EMBL" id="GAA1748099.1"/>
    </source>
</evidence>
<evidence type="ECO:0000256" key="6">
    <source>
        <dbReference type="ARBA" id="ARBA00022801"/>
    </source>
</evidence>
<dbReference type="InterPro" id="IPR011324">
    <property type="entry name" value="Cytotoxic_necrot_fac-like_cat"/>
</dbReference>
<evidence type="ECO:0000256" key="11">
    <source>
        <dbReference type="ARBA" id="ARBA00049893"/>
    </source>
</evidence>
<organism evidence="13 14">
    <name type="scientific">Nostocoides vanveenii</name>
    <dbReference type="NCBI Taxonomy" id="330835"/>
    <lineage>
        <taxon>Bacteria</taxon>
        <taxon>Bacillati</taxon>
        <taxon>Actinomycetota</taxon>
        <taxon>Actinomycetes</taxon>
        <taxon>Micrococcales</taxon>
        <taxon>Intrasporangiaceae</taxon>
        <taxon>Nostocoides</taxon>
    </lineage>
</organism>
<accession>A0ABN2K4C7</accession>
<gene>
    <name evidence="13" type="primary">pgeF</name>
    <name evidence="13" type="ORF">GCM10009810_05870</name>
</gene>
<name>A0ABN2K4C7_9MICO</name>
<reference evidence="13 14" key="1">
    <citation type="journal article" date="2019" name="Int. J. Syst. Evol. Microbiol.">
        <title>The Global Catalogue of Microorganisms (GCM) 10K type strain sequencing project: providing services to taxonomists for standard genome sequencing and annotation.</title>
        <authorList>
            <consortium name="The Broad Institute Genomics Platform"/>
            <consortium name="The Broad Institute Genome Sequencing Center for Infectious Disease"/>
            <person name="Wu L."/>
            <person name="Ma J."/>
        </authorList>
    </citation>
    <scope>NUCLEOTIDE SEQUENCE [LARGE SCALE GENOMIC DNA]</scope>
    <source>
        <strain evidence="13 14">JCM 15591</strain>
    </source>
</reference>
<comment type="catalytic activity">
    <reaction evidence="1">
        <text>inosine + phosphate = alpha-D-ribose 1-phosphate + hypoxanthine</text>
        <dbReference type="Rhea" id="RHEA:27646"/>
        <dbReference type="ChEBI" id="CHEBI:17368"/>
        <dbReference type="ChEBI" id="CHEBI:17596"/>
        <dbReference type="ChEBI" id="CHEBI:43474"/>
        <dbReference type="ChEBI" id="CHEBI:57720"/>
        <dbReference type="EC" id="2.4.2.1"/>
    </reaction>
    <physiologicalReaction direction="left-to-right" evidence="1">
        <dbReference type="Rhea" id="RHEA:27647"/>
    </physiologicalReaction>
</comment>
<comment type="function">
    <text evidence="2">Purine nucleoside enzyme that catalyzes the phosphorolysis of adenosine and inosine nucleosides, yielding D-ribose 1-phosphate and the respective free bases, adenine and hypoxanthine. Also catalyzes the phosphorolysis of S-methyl-5'-thioadenosine into adenine and S-methyl-5-thio-alpha-D-ribose 1-phosphate. Also has adenosine deaminase activity.</text>
</comment>
<keyword evidence="5" id="KW-0479">Metal-binding</keyword>
<evidence type="ECO:0000256" key="5">
    <source>
        <dbReference type="ARBA" id="ARBA00022723"/>
    </source>
</evidence>
<keyword evidence="4" id="KW-0808">Transferase</keyword>
<evidence type="ECO:0000256" key="12">
    <source>
        <dbReference type="RuleBase" id="RU361274"/>
    </source>
</evidence>
<dbReference type="InterPro" id="IPR038371">
    <property type="entry name" value="Cu_polyphenol_OxRdtase_sf"/>
</dbReference>
<evidence type="ECO:0000256" key="3">
    <source>
        <dbReference type="ARBA" id="ARBA00007353"/>
    </source>
</evidence>
<evidence type="ECO:0000313" key="14">
    <source>
        <dbReference type="Proteomes" id="UP001501475"/>
    </source>
</evidence>
<evidence type="ECO:0000256" key="4">
    <source>
        <dbReference type="ARBA" id="ARBA00022679"/>
    </source>
</evidence>
<dbReference type="Gene3D" id="3.60.140.10">
    <property type="entry name" value="CNF1/YfiH-like putative cysteine hydrolases"/>
    <property type="match status" value="1"/>
</dbReference>
<dbReference type="Pfam" id="PF02578">
    <property type="entry name" value="Cu-oxidase_4"/>
    <property type="match status" value="1"/>
</dbReference>
<keyword evidence="14" id="KW-1185">Reference proteome</keyword>
<comment type="catalytic activity">
    <reaction evidence="11">
        <text>S-methyl-5'-thioadenosine + phosphate = 5-(methylsulfanyl)-alpha-D-ribose 1-phosphate + adenine</text>
        <dbReference type="Rhea" id="RHEA:11852"/>
        <dbReference type="ChEBI" id="CHEBI:16708"/>
        <dbReference type="ChEBI" id="CHEBI:17509"/>
        <dbReference type="ChEBI" id="CHEBI:43474"/>
        <dbReference type="ChEBI" id="CHEBI:58533"/>
        <dbReference type="EC" id="2.4.2.28"/>
    </reaction>
    <physiologicalReaction direction="left-to-right" evidence="11">
        <dbReference type="Rhea" id="RHEA:11853"/>
    </physiologicalReaction>
</comment>
<dbReference type="EMBL" id="BAAAPN010000015">
    <property type="protein sequence ID" value="GAA1748099.1"/>
    <property type="molecule type" value="Genomic_DNA"/>
</dbReference>
<dbReference type="PANTHER" id="PTHR30616:SF2">
    <property type="entry name" value="PURINE NUCLEOSIDE PHOSPHORYLASE LACC1"/>
    <property type="match status" value="1"/>
</dbReference>
<dbReference type="InterPro" id="IPR003730">
    <property type="entry name" value="Cu_polyphenol_OxRdtase"/>
</dbReference>
<evidence type="ECO:0000256" key="2">
    <source>
        <dbReference type="ARBA" id="ARBA00003215"/>
    </source>
</evidence>
<dbReference type="RefSeq" id="WP_344061854.1">
    <property type="nucleotide sequence ID" value="NZ_BAAAPN010000015.1"/>
</dbReference>
<comment type="similarity">
    <text evidence="3 12">Belongs to the purine nucleoside phosphorylase YfiH/LACC1 family.</text>
</comment>
<dbReference type="Proteomes" id="UP001501475">
    <property type="component" value="Unassembled WGS sequence"/>
</dbReference>
<comment type="catalytic activity">
    <reaction evidence="10">
        <text>adenosine + phosphate = alpha-D-ribose 1-phosphate + adenine</text>
        <dbReference type="Rhea" id="RHEA:27642"/>
        <dbReference type="ChEBI" id="CHEBI:16335"/>
        <dbReference type="ChEBI" id="CHEBI:16708"/>
        <dbReference type="ChEBI" id="CHEBI:43474"/>
        <dbReference type="ChEBI" id="CHEBI:57720"/>
        <dbReference type="EC" id="2.4.2.1"/>
    </reaction>
    <physiologicalReaction direction="left-to-right" evidence="10">
        <dbReference type="Rhea" id="RHEA:27643"/>
    </physiologicalReaction>
</comment>
<comment type="catalytic activity">
    <reaction evidence="9">
        <text>adenosine + H2O + H(+) = inosine + NH4(+)</text>
        <dbReference type="Rhea" id="RHEA:24408"/>
        <dbReference type="ChEBI" id="CHEBI:15377"/>
        <dbReference type="ChEBI" id="CHEBI:15378"/>
        <dbReference type="ChEBI" id="CHEBI:16335"/>
        <dbReference type="ChEBI" id="CHEBI:17596"/>
        <dbReference type="ChEBI" id="CHEBI:28938"/>
        <dbReference type="EC" id="3.5.4.4"/>
    </reaction>
    <physiologicalReaction direction="left-to-right" evidence="9">
        <dbReference type="Rhea" id="RHEA:24409"/>
    </physiologicalReaction>
</comment>
<dbReference type="SUPFAM" id="SSF64438">
    <property type="entry name" value="CNF1/YfiH-like putative cysteine hydrolases"/>
    <property type="match status" value="1"/>
</dbReference>
<keyword evidence="6" id="KW-0378">Hydrolase</keyword>